<reference evidence="1" key="1">
    <citation type="submission" date="2021-08" db="EMBL/GenBank/DDBJ databases">
        <title>WGS assembly of Ceratopteris richardii.</title>
        <authorList>
            <person name="Marchant D.B."/>
            <person name="Chen G."/>
            <person name="Jenkins J."/>
            <person name="Shu S."/>
            <person name="Leebens-Mack J."/>
            <person name="Grimwood J."/>
            <person name="Schmutz J."/>
            <person name="Soltis P."/>
            <person name="Soltis D."/>
            <person name="Chen Z.-H."/>
        </authorList>
    </citation>
    <scope>NUCLEOTIDE SEQUENCE</scope>
    <source>
        <strain evidence="1">Whitten #5841</strain>
        <tissue evidence="1">Leaf</tissue>
    </source>
</reference>
<gene>
    <name evidence="1" type="ORF">KP509_12G053000</name>
</gene>
<organism evidence="1 2">
    <name type="scientific">Ceratopteris richardii</name>
    <name type="common">Triangle waterfern</name>
    <dbReference type="NCBI Taxonomy" id="49495"/>
    <lineage>
        <taxon>Eukaryota</taxon>
        <taxon>Viridiplantae</taxon>
        <taxon>Streptophyta</taxon>
        <taxon>Embryophyta</taxon>
        <taxon>Tracheophyta</taxon>
        <taxon>Polypodiopsida</taxon>
        <taxon>Polypodiidae</taxon>
        <taxon>Polypodiales</taxon>
        <taxon>Pteridineae</taxon>
        <taxon>Pteridaceae</taxon>
        <taxon>Parkerioideae</taxon>
        <taxon>Ceratopteris</taxon>
    </lineage>
</organism>
<proteinExistence type="predicted"/>
<evidence type="ECO:0000313" key="1">
    <source>
        <dbReference type="EMBL" id="KAH7423387.1"/>
    </source>
</evidence>
<keyword evidence="2" id="KW-1185">Reference proteome</keyword>
<accession>A0A8T2TJ65</accession>
<dbReference type="Proteomes" id="UP000825935">
    <property type="component" value="Chromosome 12"/>
</dbReference>
<sequence>MYSSYSELARYHQHKGITEASYDLMHAFHRL</sequence>
<dbReference type="AlphaFoldDB" id="A0A8T2TJ65"/>
<dbReference type="EMBL" id="CM035417">
    <property type="protein sequence ID" value="KAH7423387.1"/>
    <property type="molecule type" value="Genomic_DNA"/>
</dbReference>
<protein>
    <submittedName>
        <fullName evidence="1">Uncharacterized protein</fullName>
    </submittedName>
</protein>
<comment type="caution">
    <text evidence="1">The sequence shown here is derived from an EMBL/GenBank/DDBJ whole genome shotgun (WGS) entry which is preliminary data.</text>
</comment>
<name>A0A8T2TJ65_CERRI</name>
<evidence type="ECO:0000313" key="2">
    <source>
        <dbReference type="Proteomes" id="UP000825935"/>
    </source>
</evidence>